<dbReference type="InterPro" id="IPR036866">
    <property type="entry name" value="RibonucZ/Hydroxyglut_hydro"/>
</dbReference>
<feature type="domain" description="Metallo-beta-lactamase" evidence="2">
    <location>
        <begin position="90"/>
        <end position="300"/>
    </location>
</feature>
<evidence type="ECO:0000259" key="2">
    <source>
        <dbReference type="Pfam" id="PF12706"/>
    </source>
</evidence>
<evidence type="ECO:0000256" key="1">
    <source>
        <dbReference type="SAM" id="MobiDB-lite"/>
    </source>
</evidence>
<name>A0A0E9NAT0_SAICN</name>
<reference evidence="3 4" key="1">
    <citation type="journal article" date="2011" name="J. Gen. Appl. Microbiol.">
        <title>Draft genome sequencing of the enigmatic yeast Saitoella complicata.</title>
        <authorList>
            <person name="Nishida H."/>
            <person name="Hamamoto M."/>
            <person name="Sugiyama J."/>
        </authorList>
    </citation>
    <scope>NUCLEOTIDE SEQUENCE [LARGE SCALE GENOMIC DNA]</scope>
    <source>
        <strain evidence="3 4">NRRL Y-17804</strain>
    </source>
</reference>
<reference evidence="3 4" key="3">
    <citation type="journal article" date="2015" name="Genome Announc.">
        <title>Draft Genome Sequence of the Archiascomycetous Yeast Saitoella complicata.</title>
        <authorList>
            <person name="Yamauchi K."/>
            <person name="Kondo S."/>
            <person name="Hamamoto M."/>
            <person name="Takahashi Y."/>
            <person name="Ogura Y."/>
            <person name="Hayashi T."/>
            <person name="Nishida H."/>
        </authorList>
    </citation>
    <scope>NUCLEOTIDE SEQUENCE [LARGE SCALE GENOMIC DNA]</scope>
    <source>
        <strain evidence="3 4">NRRL Y-17804</strain>
    </source>
</reference>
<evidence type="ECO:0000313" key="4">
    <source>
        <dbReference type="Proteomes" id="UP000033140"/>
    </source>
</evidence>
<dbReference type="STRING" id="698492.A0A0E9NAT0"/>
<reference evidence="3 4" key="2">
    <citation type="journal article" date="2014" name="J. Gen. Appl. Microbiol.">
        <title>The early diverging ascomycetous budding yeast Saitoella complicata has three histone deacetylases belonging to the Clr6, Hos2, and Rpd3 lineages.</title>
        <authorList>
            <person name="Nishida H."/>
            <person name="Matsumoto T."/>
            <person name="Kondo S."/>
            <person name="Hamamoto M."/>
            <person name="Yoshikawa H."/>
        </authorList>
    </citation>
    <scope>NUCLEOTIDE SEQUENCE [LARGE SCALE GENOMIC DNA]</scope>
    <source>
        <strain evidence="3 4">NRRL Y-17804</strain>
    </source>
</reference>
<dbReference type="OMA" id="DCILLSH"/>
<feature type="compositionally biased region" description="Basic and acidic residues" evidence="1">
    <location>
        <begin position="17"/>
        <end position="40"/>
    </location>
</feature>
<comment type="caution">
    <text evidence="3">The sequence shown here is derived from an EMBL/GenBank/DDBJ whole genome shotgun (WGS) entry which is preliminary data.</text>
</comment>
<dbReference type="PANTHER" id="PTHR43546:SF7">
    <property type="entry name" value="METALLO-BETA-LACTAMASE DOMAIN-CONTAINING PROTEIN"/>
    <property type="match status" value="1"/>
</dbReference>
<evidence type="ECO:0000313" key="3">
    <source>
        <dbReference type="EMBL" id="GAO46515.1"/>
    </source>
</evidence>
<dbReference type="OrthoDB" id="332863at2759"/>
<accession>A0A0E9NAT0</accession>
<dbReference type="SUPFAM" id="SSF56281">
    <property type="entry name" value="Metallo-hydrolase/oxidoreductase"/>
    <property type="match status" value="1"/>
</dbReference>
<dbReference type="PANTHER" id="PTHR43546">
    <property type="entry name" value="UPF0173 METAL-DEPENDENT HYDROLASE MJ1163-RELATED"/>
    <property type="match status" value="1"/>
</dbReference>
<dbReference type="Proteomes" id="UP000033140">
    <property type="component" value="Unassembled WGS sequence"/>
</dbReference>
<keyword evidence="4" id="KW-1185">Reference proteome</keyword>
<dbReference type="Pfam" id="PF12706">
    <property type="entry name" value="Lactamase_B_2"/>
    <property type="match status" value="1"/>
</dbReference>
<feature type="region of interest" description="Disordered" evidence="1">
    <location>
        <begin position="1"/>
        <end position="48"/>
    </location>
</feature>
<dbReference type="EMBL" id="BACD03000004">
    <property type="protein sequence ID" value="GAO46515.1"/>
    <property type="molecule type" value="Genomic_DNA"/>
</dbReference>
<dbReference type="AlphaFoldDB" id="A0A0E9NAT0"/>
<proteinExistence type="predicted"/>
<dbReference type="RefSeq" id="XP_019027621.1">
    <property type="nucleotide sequence ID" value="XM_019168872.1"/>
</dbReference>
<organism evidence="3 4">
    <name type="scientific">Saitoella complicata (strain BCRC 22490 / CBS 7301 / JCM 7358 / NBRC 10748 / NRRL Y-17804)</name>
    <dbReference type="NCBI Taxonomy" id="698492"/>
    <lineage>
        <taxon>Eukaryota</taxon>
        <taxon>Fungi</taxon>
        <taxon>Dikarya</taxon>
        <taxon>Ascomycota</taxon>
        <taxon>Taphrinomycotina</taxon>
        <taxon>Taphrinomycotina incertae sedis</taxon>
        <taxon>Saitoella</taxon>
    </lineage>
</organism>
<protein>
    <recommendedName>
        <fullName evidence="2">Metallo-beta-lactamase domain-containing protein</fullName>
    </recommendedName>
</protein>
<dbReference type="InterPro" id="IPR001279">
    <property type="entry name" value="Metallo-B-lactamas"/>
</dbReference>
<dbReference type="InterPro" id="IPR050114">
    <property type="entry name" value="UPF0173_UPF0282_UlaG_hydrolase"/>
</dbReference>
<dbReference type="Gene3D" id="3.60.15.10">
    <property type="entry name" value="Ribonuclease Z/Hydroxyacylglutathione hydrolase-like"/>
    <property type="match status" value="1"/>
</dbReference>
<gene>
    <name evidence="3" type="ORF">G7K_0745-t1</name>
</gene>
<sequence length="349" mass="38411">MPLPRITLDPSSTLYPTRDHPHSHPHAHDLPKPLHVETHPKGKNTGTEDASIFFIGNATTVIEWEGVRIMTDPNFLHAGDHVHLGPGVTATRLQNPAVDLHDLPPIDMILLSHFHADHFDQDVEKSLRRTLPIISTPHAKECLEGSKEGKFEKVTALDHWESAIVDIQNSNAAFKITGMPGKHVPPGPAGLLKKINDFIGAVPPTNGWMVEFGAKPKTIEAETDGVDVGYRMYISGDTLLVNELYEIPKRFPNVDLMLVHLGGTTIPSPKLPLAMVTMDAEQGIKLIHLIDPEVAIPIHHGADGDEPPEYDAFLSSLDDFKAAVAKDEKLKDRVVYLKRGGKYSFKASK</sequence>